<dbReference type="EMBL" id="JAHSTX010000001">
    <property type="protein sequence ID" value="MBV4544679.1"/>
    <property type="molecule type" value="Genomic_DNA"/>
</dbReference>
<gene>
    <name evidence="1" type="ORF">KVG85_01000</name>
</gene>
<sequence>MSLQPYTIEGEVLPEAVLSAQAMAYMNFARIEHDRLEQIVRHIIIPMVGGYETALGEALDRHCEQVRRFSGNFCWKHRHLGESHGVVGKGDMQ</sequence>
<keyword evidence="2" id="KW-1185">Reference proteome</keyword>
<name>A0ABS6RFD2_9PSED</name>
<accession>A0ABS6RFD2</accession>
<comment type="caution">
    <text evidence="1">The sequence shown here is derived from an EMBL/GenBank/DDBJ whole genome shotgun (WGS) entry which is preliminary data.</text>
</comment>
<evidence type="ECO:0000313" key="2">
    <source>
        <dbReference type="Proteomes" id="UP001048763"/>
    </source>
</evidence>
<proteinExistence type="predicted"/>
<reference evidence="1" key="1">
    <citation type="submission" date="2021-06" db="EMBL/GenBank/DDBJ databases">
        <title>Updating the genus Pseudomonas: Description of 43 new species and partition of the Pseudomonas putida group.</title>
        <authorList>
            <person name="Girard L."/>
            <person name="Lood C."/>
            <person name="Vandamme P."/>
            <person name="Rokni-Zadeh H."/>
            <person name="Van Noort V."/>
            <person name="Hofte M."/>
            <person name="Lavigne R."/>
            <person name="De Mot R."/>
        </authorList>
    </citation>
    <scope>NUCLEOTIDE SEQUENCE</scope>
    <source>
        <strain evidence="1">SWRI88</strain>
    </source>
</reference>
<organism evidence="1 2">
    <name type="scientific">Pseudomonas triticicola</name>
    <dbReference type="NCBI Taxonomy" id="2842345"/>
    <lineage>
        <taxon>Bacteria</taxon>
        <taxon>Pseudomonadati</taxon>
        <taxon>Pseudomonadota</taxon>
        <taxon>Gammaproteobacteria</taxon>
        <taxon>Pseudomonadales</taxon>
        <taxon>Pseudomonadaceae</taxon>
        <taxon>Pseudomonas</taxon>
    </lineage>
</organism>
<protein>
    <submittedName>
        <fullName evidence="1">Uncharacterized protein</fullName>
    </submittedName>
</protein>
<dbReference type="Proteomes" id="UP001048763">
    <property type="component" value="Unassembled WGS sequence"/>
</dbReference>
<dbReference type="RefSeq" id="WP_217862766.1">
    <property type="nucleotide sequence ID" value="NZ_JAHSTX010000001.1"/>
</dbReference>
<evidence type="ECO:0000313" key="1">
    <source>
        <dbReference type="EMBL" id="MBV4544679.1"/>
    </source>
</evidence>